<gene>
    <name evidence="3" type="ORF">PPERSA_07756</name>
</gene>
<dbReference type="InParanoid" id="A0A0V0R9Q1"/>
<evidence type="ECO:0000313" key="3">
    <source>
        <dbReference type="EMBL" id="KRX11231.1"/>
    </source>
</evidence>
<dbReference type="OrthoDB" id="299560at2759"/>
<feature type="region of interest" description="Disordered" evidence="2">
    <location>
        <begin position="1"/>
        <end position="26"/>
    </location>
</feature>
<sequence length="611" mass="72551">MSDIQSNKSCQNFEDITSSNNLDTTGQNNIYDFKKKNNNYNNNLMQRIFFNHNKCNNDDDENNIDNNNKSNSYFNKDKNNRQILNMGIQNRQNTQYQYNKFNNNQKQNQSQNYAKILSSETGDSSRFQDSVLNQINPYINVSQQPQKQQNDIIKNNQKDNEQQKSDNFICQDGKIPILCINCENYLKIEEVEQHCQNNCELKYLEEKKSQKMKIRENCRLDQEQEILEIKAEIDEINRKLKFTYDQIQQNYLKWFEDEKEVFQKEIRQILNQIDKIIGNDRVSDEIGKNQNILKFILKKFQIEAKNQEKTFIAQIMIQRSIILSEEKAIKIRFLIEPLEKIQNQSNIKYKKELNQEGDIDFSDHSQTDFEIEVEDIKKLQGQLQELNLKNQREKANQQYQKYQAEIWQDLDKKQEKNQQQNKNYLEVIELKEQKQQVQNNNIKSDNNKSINNNNDNIVNDNNNYFNYKNIYNNNSNQSPQKNSRYESYDKNYNKNYQVISRIGTDFSSQKGTEYFIGGVSSYKQTSVNSLQKLSTSYGSITSYQGKIDNNNKKRFYSEAIAIKMQLDQDHPGREVLVSDLYAEVLEKGITQNYWKSFIKKRLNYAGQKENE</sequence>
<accession>A0A0V0R9Q1</accession>
<name>A0A0V0R9Q1_PSEPJ</name>
<evidence type="ECO:0000256" key="2">
    <source>
        <dbReference type="SAM" id="MobiDB-lite"/>
    </source>
</evidence>
<dbReference type="FunCoup" id="A0A0V0R9Q1">
    <property type="interactions" value="511"/>
</dbReference>
<proteinExistence type="predicted"/>
<evidence type="ECO:0000256" key="1">
    <source>
        <dbReference type="SAM" id="Coils"/>
    </source>
</evidence>
<dbReference type="Proteomes" id="UP000054937">
    <property type="component" value="Unassembled WGS sequence"/>
</dbReference>
<feature type="coiled-coil region" evidence="1">
    <location>
        <begin position="219"/>
        <end position="272"/>
    </location>
</feature>
<dbReference type="AlphaFoldDB" id="A0A0V0R9Q1"/>
<protein>
    <submittedName>
        <fullName evidence="3">Uncharacterized protein</fullName>
    </submittedName>
</protein>
<keyword evidence="4" id="KW-1185">Reference proteome</keyword>
<feature type="region of interest" description="Disordered" evidence="2">
    <location>
        <begin position="440"/>
        <end position="465"/>
    </location>
</feature>
<evidence type="ECO:0000313" key="4">
    <source>
        <dbReference type="Proteomes" id="UP000054937"/>
    </source>
</evidence>
<reference evidence="3 4" key="1">
    <citation type="journal article" date="2015" name="Sci. Rep.">
        <title>Genome of the facultative scuticociliatosis pathogen Pseudocohnilembus persalinus provides insight into its virulence through horizontal gene transfer.</title>
        <authorList>
            <person name="Xiong J."/>
            <person name="Wang G."/>
            <person name="Cheng J."/>
            <person name="Tian M."/>
            <person name="Pan X."/>
            <person name="Warren A."/>
            <person name="Jiang C."/>
            <person name="Yuan D."/>
            <person name="Miao W."/>
        </authorList>
    </citation>
    <scope>NUCLEOTIDE SEQUENCE [LARGE SCALE GENOMIC DNA]</scope>
    <source>
        <strain evidence="3">36N120E</strain>
    </source>
</reference>
<keyword evidence="1" id="KW-0175">Coiled coil</keyword>
<organism evidence="3 4">
    <name type="scientific">Pseudocohnilembus persalinus</name>
    <name type="common">Ciliate</name>
    <dbReference type="NCBI Taxonomy" id="266149"/>
    <lineage>
        <taxon>Eukaryota</taxon>
        <taxon>Sar</taxon>
        <taxon>Alveolata</taxon>
        <taxon>Ciliophora</taxon>
        <taxon>Intramacronucleata</taxon>
        <taxon>Oligohymenophorea</taxon>
        <taxon>Scuticociliatia</taxon>
        <taxon>Philasterida</taxon>
        <taxon>Pseudocohnilembidae</taxon>
        <taxon>Pseudocohnilembus</taxon>
    </lineage>
</organism>
<dbReference type="EMBL" id="LDAU01000003">
    <property type="protein sequence ID" value="KRX11231.1"/>
    <property type="molecule type" value="Genomic_DNA"/>
</dbReference>
<comment type="caution">
    <text evidence="3">The sequence shown here is derived from an EMBL/GenBank/DDBJ whole genome shotgun (WGS) entry which is preliminary data.</text>
</comment>